<proteinExistence type="predicted"/>
<dbReference type="AlphaFoldDB" id="A0A1B3XMR6"/>
<protein>
    <submittedName>
        <fullName evidence="2">Uncharacterized protein</fullName>
    </submittedName>
</protein>
<dbReference type="EMBL" id="CP017080">
    <property type="protein sequence ID" value="AOH54501.1"/>
    <property type="molecule type" value="Genomic_DNA"/>
</dbReference>
<organism evidence="2 3">
    <name type="scientific">Peribacillus muralis</name>
    <dbReference type="NCBI Taxonomy" id="264697"/>
    <lineage>
        <taxon>Bacteria</taxon>
        <taxon>Bacillati</taxon>
        <taxon>Bacillota</taxon>
        <taxon>Bacilli</taxon>
        <taxon>Bacillales</taxon>
        <taxon>Bacillaceae</taxon>
        <taxon>Peribacillus</taxon>
    </lineage>
</organism>
<feature type="transmembrane region" description="Helical" evidence="1">
    <location>
        <begin position="20"/>
        <end position="37"/>
    </location>
</feature>
<feature type="transmembrane region" description="Helical" evidence="1">
    <location>
        <begin position="83"/>
        <end position="101"/>
    </location>
</feature>
<keyword evidence="1" id="KW-0472">Membrane</keyword>
<evidence type="ECO:0000313" key="2">
    <source>
        <dbReference type="EMBL" id="AOH54501.1"/>
    </source>
</evidence>
<feature type="transmembrane region" description="Helical" evidence="1">
    <location>
        <begin position="107"/>
        <end position="125"/>
    </location>
</feature>
<dbReference type="STRING" id="264697.ABE28_009060"/>
<sequence>MLKQRGEPPLMKTMIWPFEIVMSFVSLGWAYVMFRQINLFEEQSSRWLVLNATLDEWAVGVITLTLALIKIYGFVLKSNKWRKVGLTLSGVWWSLICVAITMGDGSFSIGTGSVAYAGYAFLCFLTSSSIKEGEKVDDSHERSVS</sequence>
<dbReference type="Proteomes" id="UP000077926">
    <property type="component" value="Chromosome"/>
</dbReference>
<gene>
    <name evidence="2" type="ORF">ABE28_009060</name>
</gene>
<keyword evidence="1" id="KW-0812">Transmembrane</keyword>
<feature type="transmembrane region" description="Helical" evidence="1">
    <location>
        <begin position="57"/>
        <end position="76"/>
    </location>
</feature>
<keyword evidence="1" id="KW-1133">Transmembrane helix</keyword>
<accession>A0A1B3XMR6</accession>
<reference evidence="2 3" key="1">
    <citation type="submission" date="2016-08" db="EMBL/GenBank/DDBJ databases">
        <title>Complete genome sequence of Bacillus muralis G25-68, a strain with toxicity to nematodes.</title>
        <authorList>
            <person name="Zheng Z."/>
        </authorList>
    </citation>
    <scope>NUCLEOTIDE SEQUENCE [LARGE SCALE GENOMIC DNA]</scope>
    <source>
        <strain evidence="2 3">G25-68</strain>
    </source>
</reference>
<name>A0A1B3XMR6_9BACI</name>
<evidence type="ECO:0000256" key="1">
    <source>
        <dbReference type="SAM" id="Phobius"/>
    </source>
</evidence>
<dbReference type="KEGG" id="bmur:ABE28_009060"/>
<keyword evidence="3" id="KW-1185">Reference proteome</keyword>
<evidence type="ECO:0000313" key="3">
    <source>
        <dbReference type="Proteomes" id="UP000077926"/>
    </source>
</evidence>